<evidence type="ECO:0000313" key="5">
    <source>
        <dbReference type="EMBL" id="CAA9506359.1"/>
    </source>
</evidence>
<keyword evidence="3" id="KW-0326">Glycosidase</keyword>
<protein>
    <submittedName>
        <fullName evidence="5">GH3</fullName>
    </submittedName>
</protein>
<proteinExistence type="inferred from homology"/>
<gene>
    <name evidence="5" type="ORF">AVDCRST_MAG05-2750</name>
</gene>
<feature type="domain" description="Glycoside hydrolase family 3 N-terminal" evidence="4">
    <location>
        <begin position="8"/>
        <end position="324"/>
    </location>
</feature>
<dbReference type="GO" id="GO:0005975">
    <property type="term" value="P:carbohydrate metabolic process"/>
    <property type="evidence" value="ECO:0007669"/>
    <property type="project" value="InterPro"/>
</dbReference>
<evidence type="ECO:0000256" key="1">
    <source>
        <dbReference type="ARBA" id="ARBA00005336"/>
    </source>
</evidence>
<dbReference type="AlphaFoldDB" id="A0A6J4SV74"/>
<comment type="similarity">
    <text evidence="1">Belongs to the glycosyl hydrolase 3 family.</text>
</comment>
<evidence type="ECO:0000256" key="2">
    <source>
        <dbReference type="ARBA" id="ARBA00022801"/>
    </source>
</evidence>
<name>A0A6J4SV74_9ACTN</name>
<evidence type="ECO:0000259" key="4">
    <source>
        <dbReference type="Pfam" id="PF00933"/>
    </source>
</evidence>
<dbReference type="GO" id="GO:0009254">
    <property type="term" value="P:peptidoglycan turnover"/>
    <property type="evidence" value="ECO:0007669"/>
    <property type="project" value="TreeGrafter"/>
</dbReference>
<dbReference type="InterPro" id="IPR036962">
    <property type="entry name" value="Glyco_hydro_3_N_sf"/>
</dbReference>
<dbReference type="PANTHER" id="PTHR30480:SF16">
    <property type="entry name" value="GLYCOSIDE HYDROLASE FAMILY 3 DOMAIN PROTEIN"/>
    <property type="match status" value="1"/>
</dbReference>
<organism evidence="5">
    <name type="scientific">uncultured Rubrobacteraceae bacterium</name>
    <dbReference type="NCBI Taxonomy" id="349277"/>
    <lineage>
        <taxon>Bacteria</taxon>
        <taxon>Bacillati</taxon>
        <taxon>Actinomycetota</taxon>
        <taxon>Rubrobacteria</taxon>
        <taxon>Rubrobacterales</taxon>
        <taxon>Rubrobacteraceae</taxon>
        <taxon>environmental samples</taxon>
    </lineage>
</organism>
<dbReference type="EMBL" id="CADCVM010000302">
    <property type="protein sequence ID" value="CAA9506359.1"/>
    <property type="molecule type" value="Genomic_DNA"/>
</dbReference>
<dbReference type="InterPro" id="IPR017853">
    <property type="entry name" value="GH"/>
</dbReference>
<dbReference type="PROSITE" id="PS00775">
    <property type="entry name" value="GLYCOSYL_HYDROL_F3"/>
    <property type="match status" value="1"/>
</dbReference>
<dbReference type="GO" id="GO:0004553">
    <property type="term" value="F:hydrolase activity, hydrolyzing O-glycosyl compounds"/>
    <property type="evidence" value="ECO:0007669"/>
    <property type="project" value="InterPro"/>
</dbReference>
<dbReference type="Gene3D" id="3.20.20.300">
    <property type="entry name" value="Glycoside hydrolase, family 3, N-terminal domain"/>
    <property type="match status" value="1"/>
</dbReference>
<dbReference type="InterPro" id="IPR019800">
    <property type="entry name" value="Glyco_hydro_3_AS"/>
</dbReference>
<evidence type="ECO:0000256" key="3">
    <source>
        <dbReference type="ARBA" id="ARBA00023295"/>
    </source>
</evidence>
<dbReference type="InterPro" id="IPR050226">
    <property type="entry name" value="NagZ_Beta-hexosaminidase"/>
</dbReference>
<dbReference type="Pfam" id="PF00933">
    <property type="entry name" value="Glyco_hydro_3"/>
    <property type="match status" value="1"/>
</dbReference>
<dbReference type="PANTHER" id="PTHR30480">
    <property type="entry name" value="BETA-HEXOSAMINIDASE-RELATED"/>
    <property type="match status" value="1"/>
</dbReference>
<dbReference type="SUPFAM" id="SSF51445">
    <property type="entry name" value="(Trans)glycosidases"/>
    <property type="match status" value="1"/>
</dbReference>
<dbReference type="InterPro" id="IPR001764">
    <property type="entry name" value="Glyco_hydro_3_N"/>
</dbReference>
<reference evidence="5" key="1">
    <citation type="submission" date="2020-02" db="EMBL/GenBank/DDBJ databases">
        <authorList>
            <person name="Meier V. D."/>
        </authorList>
    </citation>
    <scope>NUCLEOTIDE SEQUENCE</scope>
    <source>
        <strain evidence="5">AVDCRST_MAG05</strain>
    </source>
</reference>
<accession>A0A6J4SV74</accession>
<keyword evidence="2" id="KW-0378">Hydrolase</keyword>
<sequence length="339" mass="35703">MAVEDMGVREMVGQMFVVSVGGTEPDYYIEKMVRERNIGGVILFGHNMRGRDQMRSLTGSLQQLSMRTEPAVPLFVAVDQEGGDIASAPWVAPQPSAAEVGRRGDPAEARAVAGRIGEELLGAGVNTNFAPVVDTGFGAAIGNRSYGEDPALVSRMGAASVEGFEGAGIVSAAKHFPNHGPAVADSHRALPLVDHDMKTLRSYDLPPFRAAVEAGVPMVMAGHLLYPAVDAERPASLSPEWMGLLREELGFEGVIVTDDLAMAGASGGGTPERAAVEAVEAGADLLIVSSPPQQQADAYDAVVAAVESGEIPEARVRDSVRRLVGVKEAYGFARGWRSR</sequence>